<evidence type="ECO:0000313" key="2">
    <source>
        <dbReference type="Proteomes" id="UP000182961"/>
    </source>
</evidence>
<protein>
    <submittedName>
        <fullName evidence="1">Uncharacterized protein</fullName>
    </submittedName>
</protein>
<accession>A0A1I5A5N2</accession>
<dbReference type="AlphaFoldDB" id="A0A1I5A5N2"/>
<dbReference type="Proteomes" id="UP000182961">
    <property type="component" value="Unassembled WGS sequence"/>
</dbReference>
<reference evidence="2" key="1">
    <citation type="submission" date="2016-10" db="EMBL/GenBank/DDBJ databases">
        <authorList>
            <person name="Varghese N."/>
            <person name="Submissions S."/>
        </authorList>
    </citation>
    <scope>NUCLEOTIDE SEQUENCE [LARGE SCALE GENOMIC DNA]</scope>
    <source>
        <strain evidence="2">DSM 4002</strain>
    </source>
</reference>
<proteinExistence type="predicted"/>
<gene>
    <name evidence="1" type="ORF">SAMN05444143_1255</name>
</gene>
<name>A0A1I5A5N2_9FLAO</name>
<keyword evidence="2" id="KW-1185">Reference proteome</keyword>
<sequence>MMDLDFQEEQFFLDINWYFADRFNRLCVVTSGGGILPRFLFEQGNQNDEFHNIVNELPERFESGRNENVLEFIVDLESDGLNEYFQDFDSLAKKGFYVYDKIDLSNSQETNYLLVAYPIYDSENDSYPIKPNELDIIPKIHQPLISRTNSHFSEKNFRIVDLVSILDNQDK</sequence>
<evidence type="ECO:0000313" key="1">
    <source>
        <dbReference type="EMBL" id="SFN57529.1"/>
    </source>
</evidence>
<dbReference type="EMBL" id="FOUT01000025">
    <property type="protein sequence ID" value="SFN57529.1"/>
    <property type="molecule type" value="Genomic_DNA"/>
</dbReference>
<organism evidence="1 2">
    <name type="scientific">Flavobacterium succinicans</name>
    <dbReference type="NCBI Taxonomy" id="29536"/>
    <lineage>
        <taxon>Bacteria</taxon>
        <taxon>Pseudomonadati</taxon>
        <taxon>Bacteroidota</taxon>
        <taxon>Flavobacteriia</taxon>
        <taxon>Flavobacteriales</taxon>
        <taxon>Flavobacteriaceae</taxon>
        <taxon>Flavobacterium</taxon>
    </lineage>
</organism>
<dbReference type="RefSeq" id="WP_139225593.1">
    <property type="nucleotide sequence ID" value="NZ_FOUT01000025.1"/>
</dbReference>